<proteinExistence type="inferred from homology"/>
<dbReference type="FunFam" id="3.40.50.2000:FF:000019">
    <property type="entry name" value="Glycosyltransferase"/>
    <property type="match status" value="1"/>
</dbReference>
<dbReference type="PANTHER" id="PTHR11926">
    <property type="entry name" value="GLUCOSYL/GLUCURONOSYL TRANSFERASES"/>
    <property type="match status" value="1"/>
</dbReference>
<sequence length="452" mass="50955">MTSHRKILIVAYSGKGHINPALRFANCLLQTGVQVTFCTSLSVIQLIDNETIPPGLTFAPFSDGHDRGKQPNTPLQQFVSDFETNGARSAAEVISSAAHTGQPFDCLVYTTVIPWAARVAHAHGIKSALLWCQSASILDSYYYYFNEYQSLISCNNNHPTFLIDLPGLPELSIADFPSFLLASCPKEHEFLVQVMHDHIKVLKLDTSIPRILVNTVDELEFDSIRAVKELEFLPIGPLIRSDGRNSSEYSPGMDFFEKTEDDYIQWLNTQPKSSVVYVSFGTIASFRMEQLEEMAIGLREIRRPFLWVIRDSNQAERVRKIAGLGKHGMIVGWCSQVEVLSHEAIGCVVMHCGWNSTVEVLVAGVRTVAFAQWSDQPMNAKMIEDVWKIGVRVRTREEDGMLEGKEIKRCVEMVMEDEQMKMNAEKWREVTREALDNGGSSTINLQTFLHYL</sequence>
<reference evidence="3" key="2">
    <citation type="submission" date="2020-06" db="EMBL/GenBank/DDBJ databases">
        <title>Helianthus annuus Genome sequencing and assembly Release 2.</title>
        <authorList>
            <person name="Gouzy J."/>
            <person name="Langlade N."/>
            <person name="Munos S."/>
        </authorList>
    </citation>
    <scope>NUCLEOTIDE SEQUENCE</scope>
    <source>
        <tissue evidence="3">Leaves</tissue>
    </source>
</reference>
<dbReference type="AlphaFoldDB" id="A0A9K3E1Y7"/>
<dbReference type="GO" id="GO:0080043">
    <property type="term" value="F:quercetin 3-O-glucosyltransferase activity"/>
    <property type="evidence" value="ECO:0000318"/>
    <property type="project" value="GO_Central"/>
</dbReference>
<dbReference type="SUPFAM" id="SSF53756">
    <property type="entry name" value="UDP-Glycosyltransferase/glycogen phosphorylase"/>
    <property type="match status" value="1"/>
</dbReference>
<comment type="similarity">
    <text evidence="1">Belongs to the UDP-glycosyltransferase family.</text>
</comment>
<dbReference type="EMBL" id="MNCJ02000330">
    <property type="protein sequence ID" value="KAF5765517.1"/>
    <property type="molecule type" value="Genomic_DNA"/>
</dbReference>
<keyword evidence="2 3" id="KW-0808">Transferase</keyword>
<reference evidence="3" key="1">
    <citation type="journal article" date="2017" name="Nature">
        <title>The sunflower genome provides insights into oil metabolism, flowering and Asterid evolution.</title>
        <authorList>
            <person name="Badouin H."/>
            <person name="Gouzy J."/>
            <person name="Grassa C.J."/>
            <person name="Murat F."/>
            <person name="Staton S.E."/>
            <person name="Cottret L."/>
            <person name="Lelandais-Briere C."/>
            <person name="Owens G.L."/>
            <person name="Carrere S."/>
            <person name="Mayjonade B."/>
            <person name="Legrand L."/>
            <person name="Gill N."/>
            <person name="Kane N.C."/>
            <person name="Bowers J.E."/>
            <person name="Hubner S."/>
            <person name="Bellec A."/>
            <person name="Berard A."/>
            <person name="Berges H."/>
            <person name="Blanchet N."/>
            <person name="Boniface M.C."/>
            <person name="Brunel D."/>
            <person name="Catrice O."/>
            <person name="Chaidir N."/>
            <person name="Claudel C."/>
            <person name="Donnadieu C."/>
            <person name="Faraut T."/>
            <person name="Fievet G."/>
            <person name="Helmstetter N."/>
            <person name="King M."/>
            <person name="Knapp S.J."/>
            <person name="Lai Z."/>
            <person name="Le Paslier M.C."/>
            <person name="Lippi Y."/>
            <person name="Lorenzon L."/>
            <person name="Mandel J.R."/>
            <person name="Marage G."/>
            <person name="Marchand G."/>
            <person name="Marquand E."/>
            <person name="Bret-Mestries E."/>
            <person name="Morien E."/>
            <person name="Nambeesan S."/>
            <person name="Nguyen T."/>
            <person name="Pegot-Espagnet P."/>
            <person name="Pouilly N."/>
            <person name="Raftis F."/>
            <person name="Sallet E."/>
            <person name="Schiex T."/>
            <person name="Thomas J."/>
            <person name="Vandecasteele C."/>
            <person name="Vares D."/>
            <person name="Vear F."/>
            <person name="Vautrin S."/>
            <person name="Crespi M."/>
            <person name="Mangin B."/>
            <person name="Burke J.M."/>
            <person name="Salse J."/>
            <person name="Munos S."/>
            <person name="Vincourt P."/>
            <person name="Rieseberg L.H."/>
            <person name="Langlade N.B."/>
        </authorList>
    </citation>
    <scope>NUCLEOTIDE SEQUENCE</scope>
    <source>
        <tissue evidence="3">Leaves</tissue>
    </source>
</reference>
<organism evidence="3 4">
    <name type="scientific">Helianthus annuus</name>
    <name type="common">Common sunflower</name>
    <dbReference type="NCBI Taxonomy" id="4232"/>
    <lineage>
        <taxon>Eukaryota</taxon>
        <taxon>Viridiplantae</taxon>
        <taxon>Streptophyta</taxon>
        <taxon>Embryophyta</taxon>
        <taxon>Tracheophyta</taxon>
        <taxon>Spermatophyta</taxon>
        <taxon>Magnoliopsida</taxon>
        <taxon>eudicotyledons</taxon>
        <taxon>Gunneridae</taxon>
        <taxon>Pentapetalae</taxon>
        <taxon>asterids</taxon>
        <taxon>campanulids</taxon>
        <taxon>Asterales</taxon>
        <taxon>Asteraceae</taxon>
        <taxon>Asteroideae</taxon>
        <taxon>Heliantheae alliance</taxon>
        <taxon>Heliantheae</taxon>
        <taxon>Helianthus</taxon>
    </lineage>
</organism>
<dbReference type="OrthoDB" id="5835829at2759"/>
<dbReference type="PANTHER" id="PTHR11926:SF1535">
    <property type="entry name" value="CROCETIN GLUCOSYLTRANSFERASE"/>
    <property type="match status" value="1"/>
</dbReference>
<evidence type="ECO:0000256" key="1">
    <source>
        <dbReference type="ARBA" id="ARBA00009995"/>
    </source>
</evidence>
<protein>
    <submittedName>
        <fullName evidence="3">Crocetin glucosyltransferase</fullName>
        <ecNumber evidence="3">2.4.1.271</ecNumber>
    </submittedName>
</protein>
<dbReference type="EC" id="2.4.1.271" evidence="3"/>
<dbReference type="InterPro" id="IPR002213">
    <property type="entry name" value="UDP_glucos_trans"/>
</dbReference>
<dbReference type="Gramene" id="mRNA:HanXRQr2_Chr15g0704661">
    <property type="protein sequence ID" value="CDS:HanXRQr2_Chr15g0704661.1"/>
    <property type="gene ID" value="HanXRQr2_Chr15g0704661"/>
</dbReference>
<evidence type="ECO:0000313" key="4">
    <source>
        <dbReference type="Proteomes" id="UP000215914"/>
    </source>
</evidence>
<accession>A0A9K3E1Y7</accession>
<dbReference type="Pfam" id="PF00201">
    <property type="entry name" value="UDPGT"/>
    <property type="match status" value="1"/>
</dbReference>
<dbReference type="GO" id="GO:0005737">
    <property type="term" value="C:cytoplasm"/>
    <property type="evidence" value="ECO:0000318"/>
    <property type="project" value="GO_Central"/>
</dbReference>
<evidence type="ECO:0000313" key="3">
    <source>
        <dbReference type="EMBL" id="KAF5765517.1"/>
    </source>
</evidence>
<dbReference type="Proteomes" id="UP000215914">
    <property type="component" value="Unassembled WGS sequence"/>
</dbReference>
<dbReference type="Gene3D" id="3.40.50.2000">
    <property type="entry name" value="Glycogen Phosphorylase B"/>
    <property type="match status" value="2"/>
</dbReference>
<keyword evidence="3" id="KW-0328">Glycosyltransferase</keyword>
<dbReference type="GO" id="GO:0080044">
    <property type="term" value="F:quercetin 7-O-glucosyltransferase activity"/>
    <property type="evidence" value="ECO:0000318"/>
    <property type="project" value="GO_Central"/>
</dbReference>
<keyword evidence="4" id="KW-1185">Reference proteome</keyword>
<comment type="caution">
    <text evidence="3">The sequence shown here is derived from an EMBL/GenBank/DDBJ whole genome shotgun (WGS) entry which is preliminary data.</text>
</comment>
<evidence type="ECO:0000256" key="2">
    <source>
        <dbReference type="ARBA" id="ARBA00022679"/>
    </source>
</evidence>
<dbReference type="CDD" id="cd03784">
    <property type="entry name" value="GT1_Gtf-like"/>
    <property type="match status" value="1"/>
</dbReference>
<gene>
    <name evidence="3" type="ORF">HanXRQr2_Chr15g0704661</name>
</gene>
<name>A0A9K3E1Y7_HELAN</name>